<keyword evidence="4" id="KW-1185">Reference proteome</keyword>
<dbReference type="AlphaFoldDB" id="A0AA40K870"/>
<comment type="caution">
    <text evidence="3">The sequence shown here is derived from an EMBL/GenBank/DDBJ whole genome shotgun (WGS) entry which is preliminary data.</text>
</comment>
<dbReference type="EMBL" id="JAUKUD010000003">
    <property type="protein sequence ID" value="KAK0749581.1"/>
    <property type="molecule type" value="Genomic_DNA"/>
</dbReference>
<reference evidence="3" key="1">
    <citation type="submission" date="2023-06" db="EMBL/GenBank/DDBJ databases">
        <title>Genome-scale phylogeny and comparative genomics of the fungal order Sordariales.</title>
        <authorList>
            <consortium name="Lawrence Berkeley National Laboratory"/>
            <person name="Hensen N."/>
            <person name="Bonometti L."/>
            <person name="Westerberg I."/>
            <person name="Brannstrom I.O."/>
            <person name="Guillou S."/>
            <person name="Cros-Aarteil S."/>
            <person name="Calhoun S."/>
            <person name="Haridas S."/>
            <person name="Kuo A."/>
            <person name="Mondo S."/>
            <person name="Pangilinan J."/>
            <person name="Riley R."/>
            <person name="LaButti K."/>
            <person name="Andreopoulos B."/>
            <person name="Lipzen A."/>
            <person name="Chen C."/>
            <person name="Yanf M."/>
            <person name="Daum C."/>
            <person name="Ng V."/>
            <person name="Clum A."/>
            <person name="Steindorff A."/>
            <person name="Ohm R."/>
            <person name="Martin F."/>
            <person name="Silar P."/>
            <person name="Natvig D."/>
            <person name="Lalanne C."/>
            <person name="Gautier V."/>
            <person name="Ament-velasquez S.L."/>
            <person name="Kruys A."/>
            <person name="Hutchinson M.I."/>
            <person name="Powell A.J."/>
            <person name="Barry K."/>
            <person name="Miller A.N."/>
            <person name="Grigoriev I.V."/>
            <person name="Debuchy R."/>
            <person name="Gladieux P."/>
            <person name="Thoren M.H."/>
            <person name="Johannesson H."/>
        </authorList>
    </citation>
    <scope>NUCLEOTIDE SEQUENCE</scope>
    <source>
        <strain evidence="3">SMH3187-1</strain>
    </source>
</reference>
<feature type="compositionally biased region" description="Acidic residues" evidence="1">
    <location>
        <begin position="228"/>
        <end position="237"/>
    </location>
</feature>
<feature type="compositionally biased region" description="Basic and acidic residues" evidence="1">
    <location>
        <begin position="215"/>
        <end position="225"/>
    </location>
</feature>
<dbReference type="Proteomes" id="UP001172155">
    <property type="component" value="Unassembled WGS sequence"/>
</dbReference>
<feature type="region of interest" description="Disordered" evidence="1">
    <location>
        <begin position="131"/>
        <end position="302"/>
    </location>
</feature>
<evidence type="ECO:0000256" key="1">
    <source>
        <dbReference type="SAM" id="MobiDB-lite"/>
    </source>
</evidence>
<keyword evidence="3" id="KW-0251">Elongation factor</keyword>
<sequence>MAAPGTVDPSKAGKYPIFLSDALLGKPSKETFTGIRYNHRPELTSDSAPNTARLKKSAKDGSYNLGFDDNGDKYQYNGARTTDDNNFVLIFDPVRKGFVLHRVDSTFHMNLTRTPADGNLESLRKQFPHLEVKGGDSKSDASKDTAEEKAPPGKRSVAAKGKAAKETKAAATTKSTATPTKGKKAKAPAEKSKPMGLTLPTAPDPTPPAQTPVPEEAKPKRRDASPMESDDDDDDGFQIEFPDGQGPARPKVWGPGLAPSNNFSPAFGHVGHADEDEDADGEFDYEADDEPVHNTYKPQSPVKEAVSAPDFFTFESAADSDRDAEGDFEEAGAGNGTGADDEIDLEMLEAELAMEFEMDNMNEEPQGRQSNDQDSEESEEE</sequence>
<evidence type="ECO:0000313" key="4">
    <source>
        <dbReference type="Proteomes" id="UP001172155"/>
    </source>
</evidence>
<organism evidence="3 4">
    <name type="scientific">Schizothecium vesticola</name>
    <dbReference type="NCBI Taxonomy" id="314040"/>
    <lineage>
        <taxon>Eukaryota</taxon>
        <taxon>Fungi</taxon>
        <taxon>Dikarya</taxon>
        <taxon>Ascomycota</taxon>
        <taxon>Pezizomycotina</taxon>
        <taxon>Sordariomycetes</taxon>
        <taxon>Sordariomycetidae</taxon>
        <taxon>Sordariales</taxon>
        <taxon>Schizotheciaceae</taxon>
        <taxon>Schizothecium</taxon>
    </lineage>
</organism>
<evidence type="ECO:0000259" key="2">
    <source>
        <dbReference type="Pfam" id="PF09816"/>
    </source>
</evidence>
<keyword evidence="3" id="KW-0648">Protein biosynthesis</keyword>
<evidence type="ECO:0000313" key="3">
    <source>
        <dbReference type="EMBL" id="KAK0749581.1"/>
    </source>
</evidence>
<feature type="region of interest" description="Disordered" evidence="1">
    <location>
        <begin position="314"/>
        <end position="341"/>
    </location>
</feature>
<feature type="compositionally biased region" description="Acidic residues" evidence="1">
    <location>
        <begin position="274"/>
        <end position="289"/>
    </location>
</feature>
<dbReference type="Pfam" id="PF09816">
    <property type="entry name" value="EAF"/>
    <property type="match status" value="1"/>
</dbReference>
<gene>
    <name evidence="3" type="ORF">B0T18DRAFT_445407</name>
</gene>
<name>A0AA40K870_9PEZI</name>
<feature type="domain" description="Transcription elongation factor Eaf N-terminal" evidence="2">
    <location>
        <begin position="15"/>
        <end position="115"/>
    </location>
</feature>
<protein>
    <submittedName>
        <fullName evidence="3">RNA polymerase II transcription elongation factor-domain-containing protein</fullName>
    </submittedName>
</protein>
<accession>A0AA40K870</accession>
<dbReference type="InterPro" id="IPR019194">
    <property type="entry name" value="Tscrpt_elong_fac_Eaf_N"/>
</dbReference>
<dbReference type="GO" id="GO:0003746">
    <property type="term" value="F:translation elongation factor activity"/>
    <property type="evidence" value="ECO:0007669"/>
    <property type="project" value="UniProtKB-KW"/>
</dbReference>
<proteinExistence type="predicted"/>
<feature type="compositionally biased region" description="Low complexity" evidence="1">
    <location>
        <begin position="169"/>
        <end position="180"/>
    </location>
</feature>
<feature type="compositionally biased region" description="Pro residues" evidence="1">
    <location>
        <begin position="202"/>
        <end position="211"/>
    </location>
</feature>
<feature type="compositionally biased region" description="Basic and acidic residues" evidence="1">
    <location>
        <begin position="131"/>
        <end position="151"/>
    </location>
</feature>
<feature type="region of interest" description="Disordered" evidence="1">
    <location>
        <begin position="354"/>
        <end position="381"/>
    </location>
</feature>